<dbReference type="EnsemblPlants" id="Ma04_t26050.1">
    <property type="protein sequence ID" value="Ma04_p26050.1"/>
    <property type="gene ID" value="Ma04_g26050"/>
</dbReference>
<keyword evidence="3" id="KW-1185">Reference proteome</keyword>
<dbReference type="EMBL" id="HG996469">
    <property type="protein sequence ID" value="CAG1843418.1"/>
    <property type="molecule type" value="Genomic_DNA"/>
</dbReference>
<organism evidence="2 3">
    <name type="scientific">Musa acuminata subsp. malaccensis</name>
    <name type="common">Wild banana</name>
    <name type="synonym">Musa malaccensis</name>
    <dbReference type="NCBI Taxonomy" id="214687"/>
    <lineage>
        <taxon>Eukaryota</taxon>
        <taxon>Viridiplantae</taxon>
        <taxon>Streptophyta</taxon>
        <taxon>Embryophyta</taxon>
        <taxon>Tracheophyta</taxon>
        <taxon>Spermatophyta</taxon>
        <taxon>Magnoliopsida</taxon>
        <taxon>Liliopsida</taxon>
        <taxon>Zingiberales</taxon>
        <taxon>Musaceae</taxon>
        <taxon>Musa</taxon>
    </lineage>
</organism>
<dbReference type="AlphaFoldDB" id="A0A804ITZ9"/>
<evidence type="ECO:0000313" key="1">
    <source>
        <dbReference type="EMBL" id="CAG1843418.1"/>
    </source>
</evidence>
<reference evidence="2" key="2">
    <citation type="submission" date="2021-05" db="UniProtKB">
        <authorList>
            <consortium name="EnsemblPlants"/>
        </authorList>
    </citation>
    <scope>IDENTIFICATION</scope>
    <source>
        <strain evidence="2">subsp. malaccensis</strain>
    </source>
</reference>
<evidence type="ECO:0000313" key="3">
    <source>
        <dbReference type="Proteomes" id="UP000012960"/>
    </source>
</evidence>
<dbReference type="Gramene" id="Ma04_t26050.1">
    <property type="protein sequence ID" value="Ma04_p26050.1"/>
    <property type="gene ID" value="Ma04_g26050"/>
</dbReference>
<dbReference type="Proteomes" id="UP000012960">
    <property type="component" value="Unplaced"/>
</dbReference>
<sequence length="73" mass="8063">MARNSGPPYTRQPFCVCLTMQGWSNHVVSAWLRGKEEFMGLSAPRALPFFLGTPKPQRLCSSPIGIELIAEKG</sequence>
<gene>
    <name evidence="1" type="ORF">GSMUA_132130.1</name>
</gene>
<reference evidence="1" key="1">
    <citation type="submission" date="2021-03" db="EMBL/GenBank/DDBJ databases">
        <authorList>
            <consortium name="Genoscope - CEA"/>
            <person name="William W."/>
        </authorList>
    </citation>
    <scope>NUCLEOTIDE SEQUENCE</scope>
    <source>
        <strain evidence="1">Doubled-haploid Pahang</strain>
    </source>
</reference>
<accession>A0A804ITZ9</accession>
<protein>
    <submittedName>
        <fullName evidence="1">(wild Malaysian banana) hypothetical protein</fullName>
    </submittedName>
</protein>
<name>A0A804ITZ9_MUSAM</name>
<proteinExistence type="predicted"/>
<evidence type="ECO:0000313" key="2">
    <source>
        <dbReference type="EnsemblPlants" id="Ma04_p26050.1"/>
    </source>
</evidence>
<dbReference type="InParanoid" id="A0A804ITZ9"/>